<keyword evidence="3" id="KW-0690">Ribosome biogenesis</keyword>
<dbReference type="InterPro" id="IPR056366">
    <property type="entry name" value="Ribosomal_eL24"/>
</dbReference>
<proteinExistence type="inferred from homology"/>
<evidence type="ECO:0000256" key="3">
    <source>
        <dbReference type="ARBA" id="ARBA00022517"/>
    </source>
</evidence>
<dbReference type="GO" id="GO:0003735">
    <property type="term" value="F:structural constituent of ribosome"/>
    <property type="evidence" value="ECO:0007669"/>
    <property type="project" value="InterPro"/>
</dbReference>
<comment type="caution">
    <text evidence="7">The sequence shown here is derived from an EMBL/GenBank/DDBJ whole genome shotgun (WGS) entry which is preliminary data.</text>
</comment>
<feature type="compositionally biased region" description="Basic and acidic residues" evidence="5">
    <location>
        <begin position="157"/>
        <end position="166"/>
    </location>
</feature>
<keyword evidence="8" id="KW-1185">Reference proteome</keyword>
<dbReference type="AlphaFoldDB" id="A0AAD8MUF4"/>
<dbReference type="PANTHER" id="PTHR10792">
    <property type="entry name" value="60S RIBOSOMAL PROTEIN L24"/>
    <property type="match status" value="1"/>
</dbReference>
<gene>
    <name evidence="7" type="ORF">POM88_023311</name>
</gene>
<dbReference type="FunFam" id="2.30.170.20:FF:000001">
    <property type="entry name" value="probable ribosome biogenesis protein RLP24"/>
    <property type="match status" value="1"/>
</dbReference>
<evidence type="ECO:0000259" key="6">
    <source>
        <dbReference type="SMART" id="SM00746"/>
    </source>
</evidence>
<keyword evidence="4" id="KW-0539">Nucleus</keyword>
<dbReference type="GO" id="GO:0005730">
    <property type="term" value="C:nucleolus"/>
    <property type="evidence" value="ECO:0007669"/>
    <property type="project" value="TreeGrafter"/>
</dbReference>
<feature type="domain" description="TRASH" evidence="6">
    <location>
        <begin position="6"/>
        <end position="44"/>
    </location>
</feature>
<dbReference type="GO" id="GO:0042273">
    <property type="term" value="P:ribosomal large subunit biogenesis"/>
    <property type="evidence" value="ECO:0007669"/>
    <property type="project" value="TreeGrafter"/>
</dbReference>
<feature type="region of interest" description="Disordered" evidence="5">
    <location>
        <begin position="110"/>
        <end position="166"/>
    </location>
</feature>
<dbReference type="PROSITE" id="PS01073">
    <property type="entry name" value="RIBOSOMAL_L24E"/>
    <property type="match status" value="1"/>
</dbReference>
<protein>
    <submittedName>
        <fullName evidence="7">Ribosome biogenesis protein RLP24</fullName>
    </submittedName>
</protein>
<dbReference type="SUPFAM" id="SSF57716">
    <property type="entry name" value="Glucocorticoid receptor-like (DNA-binding domain)"/>
    <property type="match status" value="1"/>
</dbReference>
<comment type="similarity">
    <text evidence="2">Belongs to the eukaryotic ribosomal protein eL24 family.</text>
</comment>
<feature type="compositionally biased region" description="Basic and acidic residues" evidence="5">
    <location>
        <begin position="116"/>
        <end position="129"/>
    </location>
</feature>
<evidence type="ECO:0000256" key="1">
    <source>
        <dbReference type="ARBA" id="ARBA00004123"/>
    </source>
</evidence>
<evidence type="ECO:0000313" key="7">
    <source>
        <dbReference type="EMBL" id="KAK1385576.1"/>
    </source>
</evidence>
<sequence length="166" mass="19925">MRLEKCWFCSSTVYPGHGIQFVRNDAKIFRFCRSKCHKNFKMKRNPRKVKWTKAYRRLHGKDMTQDTTFEFERKRNRPERYDRNLAENTLKAIKKIVKVRADRESKHILNRMKGNKSKERKRDAKELEQSIHMVKAPSALQKDPSHTLPKVPVKVSQHSEEDRMKE</sequence>
<dbReference type="InterPro" id="IPR000988">
    <property type="entry name" value="Ribosomal_eL24-rel_N"/>
</dbReference>
<evidence type="ECO:0000256" key="4">
    <source>
        <dbReference type="ARBA" id="ARBA00023242"/>
    </source>
</evidence>
<dbReference type="Proteomes" id="UP001237642">
    <property type="component" value="Unassembled WGS sequence"/>
</dbReference>
<comment type="subcellular location">
    <subcellularLocation>
        <location evidence="1">Nucleus</location>
    </subcellularLocation>
</comment>
<evidence type="ECO:0000256" key="2">
    <source>
        <dbReference type="ARBA" id="ARBA00005647"/>
    </source>
</evidence>
<reference evidence="7" key="1">
    <citation type="submission" date="2023-02" db="EMBL/GenBank/DDBJ databases">
        <title>Genome of toxic invasive species Heracleum sosnowskyi carries increased number of genes despite the absence of recent whole-genome duplications.</title>
        <authorList>
            <person name="Schelkunov M."/>
            <person name="Shtratnikova V."/>
            <person name="Makarenko M."/>
            <person name="Klepikova A."/>
            <person name="Omelchenko D."/>
            <person name="Novikova G."/>
            <person name="Obukhova E."/>
            <person name="Bogdanov V."/>
            <person name="Penin A."/>
            <person name="Logacheva M."/>
        </authorList>
    </citation>
    <scope>NUCLEOTIDE SEQUENCE</scope>
    <source>
        <strain evidence="7">Hsosn_3</strain>
        <tissue evidence="7">Leaf</tissue>
    </source>
</reference>
<dbReference type="SMART" id="SM00746">
    <property type="entry name" value="TRASH"/>
    <property type="match status" value="1"/>
</dbReference>
<dbReference type="InterPro" id="IPR011017">
    <property type="entry name" value="TRASH_dom"/>
</dbReference>
<name>A0AAD8MUF4_9APIA</name>
<accession>A0AAD8MUF4</accession>
<dbReference type="Pfam" id="PF01246">
    <property type="entry name" value="Ribosomal_L24e"/>
    <property type="match status" value="1"/>
</dbReference>
<dbReference type="CDD" id="cd00472">
    <property type="entry name" value="Ribosomal_L24e_L24"/>
    <property type="match status" value="1"/>
</dbReference>
<dbReference type="EMBL" id="JAUIZM010000005">
    <property type="protein sequence ID" value="KAK1385576.1"/>
    <property type="molecule type" value="Genomic_DNA"/>
</dbReference>
<dbReference type="InterPro" id="IPR038630">
    <property type="entry name" value="L24e/L24_sf"/>
</dbReference>
<dbReference type="PANTHER" id="PTHR10792:SF8">
    <property type="entry name" value="RIBOSOME BIOGENESIS PROTEIN RLP24-RELATED"/>
    <property type="match status" value="1"/>
</dbReference>
<evidence type="ECO:0000256" key="5">
    <source>
        <dbReference type="SAM" id="MobiDB-lite"/>
    </source>
</evidence>
<reference evidence="7" key="2">
    <citation type="submission" date="2023-05" db="EMBL/GenBank/DDBJ databases">
        <authorList>
            <person name="Schelkunov M.I."/>
        </authorList>
    </citation>
    <scope>NUCLEOTIDE SEQUENCE</scope>
    <source>
        <strain evidence="7">Hsosn_3</strain>
        <tissue evidence="7">Leaf</tissue>
    </source>
</reference>
<dbReference type="InterPro" id="IPR023442">
    <property type="entry name" value="Ribosomal_eL24_CS"/>
</dbReference>
<dbReference type="Gene3D" id="2.30.170.20">
    <property type="entry name" value="Ribosomal protein L24e"/>
    <property type="match status" value="1"/>
</dbReference>
<organism evidence="7 8">
    <name type="scientific">Heracleum sosnowskyi</name>
    <dbReference type="NCBI Taxonomy" id="360622"/>
    <lineage>
        <taxon>Eukaryota</taxon>
        <taxon>Viridiplantae</taxon>
        <taxon>Streptophyta</taxon>
        <taxon>Embryophyta</taxon>
        <taxon>Tracheophyta</taxon>
        <taxon>Spermatophyta</taxon>
        <taxon>Magnoliopsida</taxon>
        <taxon>eudicotyledons</taxon>
        <taxon>Gunneridae</taxon>
        <taxon>Pentapetalae</taxon>
        <taxon>asterids</taxon>
        <taxon>campanulids</taxon>
        <taxon>Apiales</taxon>
        <taxon>Apiaceae</taxon>
        <taxon>Apioideae</taxon>
        <taxon>apioid superclade</taxon>
        <taxon>Tordylieae</taxon>
        <taxon>Tordyliinae</taxon>
        <taxon>Heracleum</taxon>
    </lineage>
</organism>
<evidence type="ECO:0000313" key="8">
    <source>
        <dbReference type="Proteomes" id="UP001237642"/>
    </source>
</evidence>